<evidence type="ECO:0000313" key="3">
    <source>
        <dbReference type="Proteomes" id="UP000249789"/>
    </source>
</evidence>
<keyword evidence="3" id="KW-1185">Reference proteome</keyword>
<accession>A0A8G1RS72</accession>
<name>A0A8G1RS72_9EURO</name>
<feature type="compositionally biased region" description="Low complexity" evidence="1">
    <location>
        <begin position="382"/>
        <end position="396"/>
    </location>
</feature>
<dbReference type="OrthoDB" id="4489040at2759"/>
<dbReference type="EMBL" id="KZ824641">
    <property type="protein sequence ID" value="RAK77712.1"/>
    <property type="molecule type" value="Genomic_DNA"/>
</dbReference>
<feature type="compositionally biased region" description="Polar residues" evidence="1">
    <location>
        <begin position="312"/>
        <end position="325"/>
    </location>
</feature>
<evidence type="ECO:0000256" key="1">
    <source>
        <dbReference type="SAM" id="MobiDB-lite"/>
    </source>
</evidence>
<feature type="compositionally biased region" description="Low complexity" evidence="1">
    <location>
        <begin position="498"/>
        <end position="513"/>
    </location>
</feature>
<dbReference type="RefSeq" id="XP_040801722.1">
    <property type="nucleotide sequence ID" value="XM_040947916.1"/>
</dbReference>
<feature type="region of interest" description="Disordered" evidence="1">
    <location>
        <begin position="288"/>
        <end position="335"/>
    </location>
</feature>
<dbReference type="AlphaFoldDB" id="A0A8G1RS72"/>
<proteinExistence type="predicted"/>
<feature type="region of interest" description="Disordered" evidence="1">
    <location>
        <begin position="369"/>
        <end position="554"/>
    </location>
</feature>
<reference evidence="2 3" key="1">
    <citation type="submission" date="2018-02" db="EMBL/GenBank/DDBJ databases">
        <title>The genomes of Aspergillus section Nigri reveals drivers in fungal speciation.</title>
        <authorList>
            <consortium name="DOE Joint Genome Institute"/>
            <person name="Vesth T.C."/>
            <person name="Nybo J."/>
            <person name="Theobald S."/>
            <person name="Brandl J."/>
            <person name="Frisvad J.C."/>
            <person name="Nielsen K.F."/>
            <person name="Lyhne E.K."/>
            <person name="Kogle M.E."/>
            <person name="Kuo A."/>
            <person name="Riley R."/>
            <person name="Clum A."/>
            <person name="Nolan M."/>
            <person name="Lipzen A."/>
            <person name="Salamov A."/>
            <person name="Henrissat B."/>
            <person name="Wiebenga A."/>
            <person name="De vries R.P."/>
            <person name="Grigoriev I.V."/>
            <person name="Mortensen U.H."/>
            <person name="Andersen M.R."/>
            <person name="Baker S.E."/>
        </authorList>
    </citation>
    <scope>NUCLEOTIDE SEQUENCE [LARGE SCALE GENOMIC DNA]</scope>
    <source>
        <strain evidence="2 3">CBS 313.89</strain>
    </source>
</reference>
<dbReference type="GeneID" id="63865249"/>
<sequence>MVFPFEKLPAITQIEKIAQIFDEAEIKYIVWTGSIVRLYGVEDTQLGVPHYIEFVVENASMARAVQLLYEKSFSRGLDQVCGRSGGFHDVGTEIVQLSTGGAPHLDLYLHTCSKVLGSCVVPEDDDEIWMNEDQWELPKFVLTRLRMLKPVYYIKMHLIQWARRWCLGPEESYHWFMGARVLDYLISRKLKPEVIGYESLDHHLDGVWRAVHAREPFKELEVYVPRMAQALDKAGILAPLPTPQWPEKLVRDIYDGNVPDYSVFAGGSMATTFGDSFHPTIANTSVASSFAAPSDPSTPVTEEEPPAPSRAVASTATTDPDNATVLQAPGTPETEWTAKTDVAEEGGDPGVPGTPEEELTARTKVIGAAEDPTAPGPSPGSPEATADAEADVAASDPPEDQEAYPVLPANVSFGSLPETVAGSDSEPGSPMATEEDEPEQYSTGSSMVTEEDVAAPVHDHDPMELSSAHPSAKNSFRDVESSPGTPKSLKKDRAERIPPSLTSSTDSVPPSSVETDVEVAEAQPSQLAVKDSAGVGTHDETRDNPTPDDICTQS</sequence>
<evidence type="ECO:0000313" key="2">
    <source>
        <dbReference type="EMBL" id="RAK77712.1"/>
    </source>
</evidence>
<dbReference type="Proteomes" id="UP000249789">
    <property type="component" value="Unassembled WGS sequence"/>
</dbReference>
<dbReference type="VEuPathDB" id="FungiDB:BO72DRAFT_485893"/>
<protein>
    <submittedName>
        <fullName evidence="2">Uncharacterized protein</fullName>
    </submittedName>
</protein>
<gene>
    <name evidence="2" type="ORF">BO72DRAFT_485893</name>
</gene>
<organism evidence="2 3">
    <name type="scientific">Aspergillus fijiensis CBS 313.89</name>
    <dbReference type="NCBI Taxonomy" id="1448319"/>
    <lineage>
        <taxon>Eukaryota</taxon>
        <taxon>Fungi</taxon>
        <taxon>Dikarya</taxon>
        <taxon>Ascomycota</taxon>
        <taxon>Pezizomycotina</taxon>
        <taxon>Eurotiomycetes</taxon>
        <taxon>Eurotiomycetidae</taxon>
        <taxon>Eurotiales</taxon>
        <taxon>Aspergillaceae</taxon>
        <taxon>Aspergillus</taxon>
    </lineage>
</organism>